<reference evidence="2 3" key="1">
    <citation type="submission" date="2020-04" db="EMBL/GenBank/DDBJ databases">
        <title>Usitatibacter rugosus gen. nov., sp. nov. and Usitatibacter palustris sp. nov., novel members of Usitatibacteraceae fam. nov. within the order Nitrosomonadales isolated from soil.</title>
        <authorList>
            <person name="Huber K.J."/>
            <person name="Neumann-Schaal M."/>
            <person name="Geppert A."/>
            <person name="Luckner M."/>
            <person name="Wanner G."/>
            <person name="Overmann J."/>
        </authorList>
    </citation>
    <scope>NUCLEOTIDE SEQUENCE [LARGE SCALE GENOMIC DNA]</scope>
    <source>
        <strain evidence="2 3">0125_3</strain>
    </source>
</reference>
<dbReference type="AlphaFoldDB" id="A0A6M4GRQ6"/>
<evidence type="ECO:0000256" key="1">
    <source>
        <dbReference type="SAM" id="Phobius"/>
    </source>
</evidence>
<keyword evidence="3" id="KW-1185">Reference proteome</keyword>
<dbReference type="RefSeq" id="WP_171089714.1">
    <property type="nucleotide sequence ID" value="NZ_CP053069.1"/>
</dbReference>
<dbReference type="InterPro" id="IPR007403">
    <property type="entry name" value="DUF456"/>
</dbReference>
<gene>
    <name evidence="2" type="ORF">DSM104443_00795</name>
</gene>
<dbReference type="Proteomes" id="UP000501534">
    <property type="component" value="Chromosome"/>
</dbReference>
<dbReference type="Pfam" id="PF04306">
    <property type="entry name" value="DUF456"/>
    <property type="match status" value="1"/>
</dbReference>
<proteinExistence type="predicted"/>
<evidence type="ECO:0000313" key="2">
    <source>
        <dbReference type="EMBL" id="QJR09745.1"/>
    </source>
</evidence>
<dbReference type="PANTHER" id="PTHR39165">
    <property type="entry name" value="IG HYPOTHETICAL 17883"/>
    <property type="match status" value="1"/>
</dbReference>
<evidence type="ECO:0000313" key="3">
    <source>
        <dbReference type="Proteomes" id="UP000501534"/>
    </source>
</evidence>
<dbReference type="PANTHER" id="PTHR39165:SF1">
    <property type="entry name" value="DUF456 DOMAIN-CONTAINING PROTEIN"/>
    <property type="match status" value="1"/>
</dbReference>
<organism evidence="2 3">
    <name type="scientific">Usitatibacter rugosus</name>
    <dbReference type="NCBI Taxonomy" id="2732067"/>
    <lineage>
        <taxon>Bacteria</taxon>
        <taxon>Pseudomonadati</taxon>
        <taxon>Pseudomonadota</taxon>
        <taxon>Betaproteobacteria</taxon>
        <taxon>Nitrosomonadales</taxon>
        <taxon>Usitatibacteraceae</taxon>
        <taxon>Usitatibacter</taxon>
    </lineage>
</organism>
<accession>A0A6M4GRQ6</accession>
<sequence>MDTTIGLYLVGSALVLVGLAGLVLPVLPGILLVFAGLVVGAWADDFAKVGPWGITIIGLLAAVAFAVDFLASLVGAKRVGASGLALFGAGLGALVGLLFGVPGLILGPFIGAVGGELIARRDLVRAGKVGLATWIGMVLGAVTKVILAFMMIATFAAFYLLSGG</sequence>
<feature type="transmembrane region" description="Helical" evidence="1">
    <location>
        <begin position="86"/>
        <end position="111"/>
    </location>
</feature>
<keyword evidence="1" id="KW-0812">Transmembrane</keyword>
<feature type="transmembrane region" description="Helical" evidence="1">
    <location>
        <begin position="52"/>
        <end position="74"/>
    </location>
</feature>
<feature type="transmembrane region" description="Helical" evidence="1">
    <location>
        <begin position="7"/>
        <end position="40"/>
    </location>
</feature>
<name>A0A6M4GRQ6_9PROT</name>
<dbReference type="KEGG" id="uru:DSM104443_00795"/>
<dbReference type="EMBL" id="CP053069">
    <property type="protein sequence ID" value="QJR09745.1"/>
    <property type="molecule type" value="Genomic_DNA"/>
</dbReference>
<keyword evidence="1" id="KW-0472">Membrane</keyword>
<keyword evidence="1" id="KW-1133">Transmembrane helix</keyword>
<protein>
    <recommendedName>
        <fullName evidence="4">DUF456 domain-containing protein</fullName>
    </recommendedName>
</protein>
<feature type="transmembrane region" description="Helical" evidence="1">
    <location>
        <begin position="131"/>
        <end position="161"/>
    </location>
</feature>
<evidence type="ECO:0008006" key="4">
    <source>
        <dbReference type="Google" id="ProtNLM"/>
    </source>
</evidence>